<keyword evidence="3" id="KW-0862">Zinc</keyword>
<dbReference type="Gene3D" id="2.20.25.240">
    <property type="match status" value="3"/>
</dbReference>
<proteinExistence type="predicted"/>
<evidence type="ECO:0000259" key="4">
    <source>
        <dbReference type="Pfam" id="PF04500"/>
    </source>
</evidence>
<dbReference type="AlphaFoldDB" id="A0A8S4SG25"/>
<accession>A0A8S4SG25</accession>
<dbReference type="EMBL" id="CAKXAJ010026408">
    <property type="protein sequence ID" value="CAH2267940.1"/>
    <property type="molecule type" value="Genomic_DNA"/>
</dbReference>
<dbReference type="GO" id="GO:0008270">
    <property type="term" value="F:zinc ion binding"/>
    <property type="evidence" value="ECO:0007669"/>
    <property type="project" value="UniProtKB-KW"/>
</dbReference>
<name>A0A8S4SG25_9NEOP</name>
<dbReference type="OrthoDB" id="7471479at2759"/>
<keyword evidence="6" id="KW-1185">Reference proteome</keyword>
<organism evidence="5 6">
    <name type="scientific">Pararge aegeria aegeria</name>
    <dbReference type="NCBI Taxonomy" id="348720"/>
    <lineage>
        <taxon>Eukaryota</taxon>
        <taxon>Metazoa</taxon>
        <taxon>Ecdysozoa</taxon>
        <taxon>Arthropoda</taxon>
        <taxon>Hexapoda</taxon>
        <taxon>Insecta</taxon>
        <taxon>Pterygota</taxon>
        <taxon>Neoptera</taxon>
        <taxon>Endopterygota</taxon>
        <taxon>Lepidoptera</taxon>
        <taxon>Glossata</taxon>
        <taxon>Ditrysia</taxon>
        <taxon>Papilionoidea</taxon>
        <taxon>Nymphalidae</taxon>
        <taxon>Satyrinae</taxon>
        <taxon>Satyrini</taxon>
        <taxon>Parargina</taxon>
        <taxon>Pararge</taxon>
    </lineage>
</organism>
<dbReference type="InterPro" id="IPR007588">
    <property type="entry name" value="Znf_FLYWCH"/>
</dbReference>
<evidence type="ECO:0000313" key="5">
    <source>
        <dbReference type="EMBL" id="CAH2267940.1"/>
    </source>
</evidence>
<evidence type="ECO:0000256" key="2">
    <source>
        <dbReference type="ARBA" id="ARBA00022771"/>
    </source>
</evidence>
<keyword evidence="1" id="KW-0479">Metal-binding</keyword>
<evidence type="ECO:0000256" key="1">
    <source>
        <dbReference type="ARBA" id="ARBA00022723"/>
    </source>
</evidence>
<gene>
    <name evidence="5" type="primary">jg8402</name>
    <name evidence="5" type="ORF">PAEG_LOCUS26420</name>
</gene>
<reference evidence="5" key="1">
    <citation type="submission" date="2022-03" db="EMBL/GenBank/DDBJ databases">
        <authorList>
            <person name="Lindestad O."/>
        </authorList>
    </citation>
    <scope>NUCLEOTIDE SEQUENCE</scope>
</reference>
<protein>
    <submittedName>
        <fullName evidence="5">Jg8402 protein</fullName>
    </submittedName>
</protein>
<evidence type="ECO:0000256" key="3">
    <source>
        <dbReference type="ARBA" id="ARBA00022833"/>
    </source>
</evidence>
<sequence>MLLYKGYTYAKNSSNRNGTLWYCSSRRSKKCPAQVFSSNDETVTAMQPDHCHVPPNIFEECSSTREEKVTQYCCTRNTFTPSTGLVRREKGGRAPLNGLKSAQLKSSWLKMALLLTFKSCTLIHHLQLIWISSKRCAAQVFLSNEGLVTDIQIQHNHEPPEFHIDKYGKYIRLKGKCLMLYKSFTYNKQNTNKNGERWYCSSQSSRKCTAQVFLANDGSITDTQIVHSHPPPEFYVDKHGGSDTCDLVKRGQNRRVQPVSLAAFKFAFCERSQDSLERALTVIGVMLGDKKGKVFVLLYKGYKFTRRTKSKKGTVWKCMASKSDQCNVTLTTDPNLKVVLTKGSHEHMKPAVESKPKHVYFMAP</sequence>
<keyword evidence="2" id="KW-0863">Zinc-finger</keyword>
<feature type="domain" description="FLYWCH-type" evidence="4">
    <location>
        <begin position="174"/>
        <end position="229"/>
    </location>
</feature>
<dbReference type="Proteomes" id="UP000838756">
    <property type="component" value="Unassembled WGS sequence"/>
</dbReference>
<comment type="caution">
    <text evidence="5">The sequence shown here is derived from an EMBL/GenBank/DDBJ whole genome shotgun (WGS) entry which is preliminary data.</text>
</comment>
<evidence type="ECO:0000313" key="6">
    <source>
        <dbReference type="Proteomes" id="UP000838756"/>
    </source>
</evidence>
<feature type="domain" description="FLYWCH-type" evidence="4">
    <location>
        <begin position="296"/>
        <end position="347"/>
    </location>
</feature>
<feature type="domain" description="FLYWCH-type" evidence="4">
    <location>
        <begin position="1"/>
        <end position="52"/>
    </location>
</feature>
<dbReference type="Pfam" id="PF04500">
    <property type="entry name" value="FLYWCH"/>
    <property type="match status" value="3"/>
</dbReference>